<dbReference type="Proteomes" id="UP000050761">
    <property type="component" value="Unassembled WGS sequence"/>
</dbReference>
<keyword evidence="1" id="KW-0547">Nucleotide-binding</keyword>
<dbReference type="InterPro" id="IPR041679">
    <property type="entry name" value="DNA2/NAM7-like_C"/>
</dbReference>
<accession>A0A3P7TJN6</accession>
<dbReference type="InterPro" id="IPR027417">
    <property type="entry name" value="P-loop_NTPase"/>
</dbReference>
<protein>
    <submittedName>
        <fullName evidence="8">AAA_12 domain-containing protein</fullName>
    </submittedName>
</protein>
<keyword evidence="7" id="KW-1185">Reference proteome</keyword>
<dbReference type="GO" id="GO:0016787">
    <property type="term" value="F:hydrolase activity"/>
    <property type="evidence" value="ECO:0007669"/>
    <property type="project" value="UniProtKB-KW"/>
</dbReference>
<reference evidence="6 7" key="1">
    <citation type="submission" date="2018-11" db="EMBL/GenBank/DDBJ databases">
        <authorList>
            <consortium name="Pathogen Informatics"/>
        </authorList>
    </citation>
    <scope>NUCLEOTIDE SEQUENCE [LARGE SCALE GENOMIC DNA]</scope>
</reference>
<evidence type="ECO:0000256" key="1">
    <source>
        <dbReference type="ARBA" id="ARBA00022741"/>
    </source>
</evidence>
<evidence type="ECO:0000259" key="5">
    <source>
        <dbReference type="Pfam" id="PF13087"/>
    </source>
</evidence>
<keyword evidence="4" id="KW-0067">ATP-binding</keyword>
<dbReference type="InterPro" id="IPR050534">
    <property type="entry name" value="Coronavir_polyprotein_1ab"/>
</dbReference>
<dbReference type="InterPro" id="IPR047187">
    <property type="entry name" value="SF1_C_Upf1"/>
</dbReference>
<dbReference type="Gene3D" id="3.40.50.300">
    <property type="entry name" value="P-loop containing nucleotide triphosphate hydrolases"/>
    <property type="match status" value="2"/>
</dbReference>
<dbReference type="EMBL" id="UZAH01002235">
    <property type="protein sequence ID" value="VDO21421.1"/>
    <property type="molecule type" value="Genomic_DNA"/>
</dbReference>
<gene>
    <name evidence="6" type="ORF">HPBE_LOCUS1802</name>
</gene>
<accession>A0A183F6K9</accession>
<evidence type="ECO:0000313" key="7">
    <source>
        <dbReference type="Proteomes" id="UP000050761"/>
    </source>
</evidence>
<keyword evidence="2" id="KW-0378">Hydrolase</keyword>
<evidence type="ECO:0000256" key="4">
    <source>
        <dbReference type="ARBA" id="ARBA00022840"/>
    </source>
</evidence>
<dbReference type="WBParaSite" id="HPBE_0000180101-mRNA-1">
    <property type="protein sequence ID" value="HPBE_0000180101-mRNA-1"/>
    <property type="gene ID" value="HPBE_0000180101"/>
</dbReference>
<evidence type="ECO:0000313" key="6">
    <source>
        <dbReference type="EMBL" id="VDO21421.1"/>
    </source>
</evidence>
<dbReference type="CDD" id="cd18808">
    <property type="entry name" value="SF1_C_Upf1"/>
    <property type="match status" value="1"/>
</dbReference>
<evidence type="ECO:0000313" key="8">
    <source>
        <dbReference type="WBParaSite" id="HPBE_0000180101-mRNA-1"/>
    </source>
</evidence>
<feature type="domain" description="DNA2/NAM7 helicase-like C-terminal" evidence="5">
    <location>
        <begin position="99"/>
        <end position="219"/>
    </location>
</feature>
<dbReference type="Pfam" id="PF13087">
    <property type="entry name" value="AAA_12"/>
    <property type="match status" value="1"/>
</dbReference>
<dbReference type="GO" id="GO:0043139">
    <property type="term" value="F:5'-3' DNA helicase activity"/>
    <property type="evidence" value="ECO:0007669"/>
    <property type="project" value="TreeGrafter"/>
</dbReference>
<proteinExistence type="predicted"/>
<dbReference type="GO" id="GO:0005524">
    <property type="term" value="F:ATP binding"/>
    <property type="evidence" value="ECO:0007669"/>
    <property type="project" value="UniProtKB-KW"/>
</dbReference>
<name>A0A183F6K9_HELPZ</name>
<reference evidence="8" key="2">
    <citation type="submission" date="2019-09" db="UniProtKB">
        <authorList>
            <consortium name="WormBaseParasite"/>
        </authorList>
    </citation>
    <scope>IDENTIFICATION</scope>
</reference>
<dbReference type="OrthoDB" id="5864494at2759"/>
<organism evidence="7 8">
    <name type="scientific">Heligmosomoides polygyrus</name>
    <name type="common">Parasitic roundworm</name>
    <dbReference type="NCBI Taxonomy" id="6339"/>
    <lineage>
        <taxon>Eukaryota</taxon>
        <taxon>Metazoa</taxon>
        <taxon>Ecdysozoa</taxon>
        <taxon>Nematoda</taxon>
        <taxon>Chromadorea</taxon>
        <taxon>Rhabditida</taxon>
        <taxon>Rhabditina</taxon>
        <taxon>Rhabditomorpha</taxon>
        <taxon>Strongyloidea</taxon>
        <taxon>Heligmosomidae</taxon>
        <taxon>Heligmosomoides</taxon>
    </lineage>
</organism>
<dbReference type="AlphaFoldDB" id="A0A183F6K9"/>
<evidence type="ECO:0000256" key="2">
    <source>
        <dbReference type="ARBA" id="ARBA00022801"/>
    </source>
</evidence>
<dbReference type="PANTHER" id="PTHR43788:SF16">
    <property type="entry name" value="HELICASE WITH ZINC FINGER 2"/>
    <property type="match status" value="1"/>
</dbReference>
<dbReference type="SUPFAM" id="SSF52540">
    <property type="entry name" value="P-loop containing nucleoside triphosphate hydrolases"/>
    <property type="match status" value="1"/>
</dbReference>
<evidence type="ECO:0000256" key="3">
    <source>
        <dbReference type="ARBA" id="ARBA00022806"/>
    </source>
</evidence>
<sequence>MLRVRLPSIVCMTTASLLNTTIRGGLFHELLSTTISDDTSQIPEPAFVAIAARFPHARHILIGDVHQLQPHIRCPRPFQSAPLAARGIVNVLFRRDAPNEPLVTTFRAHPSLNELPSVLFYNETLPIRLPNPAIPLLVVDIKGASQPSPSGSHCNEDEARWCKEIIRELLTLDVPSSTIAIVTFYKEQQRLLSQNATRRGVALHTVDSVQGREMDIVIVLTYVPMSLRAVGIH</sequence>
<dbReference type="PANTHER" id="PTHR43788">
    <property type="entry name" value="DNA2/NAM7 HELICASE FAMILY MEMBER"/>
    <property type="match status" value="1"/>
</dbReference>
<keyword evidence="3" id="KW-0347">Helicase</keyword>